<comment type="similarity">
    <text evidence="1">Belongs to the 'GDXG' lipolytic enzyme family.</text>
</comment>
<dbReference type="InterPro" id="IPR029058">
    <property type="entry name" value="AB_hydrolase_fold"/>
</dbReference>
<accession>W0ACL6</accession>
<feature type="domain" description="Alpha/beta hydrolase fold-3" evidence="3">
    <location>
        <begin position="65"/>
        <end position="271"/>
    </location>
</feature>
<evidence type="ECO:0000313" key="4">
    <source>
        <dbReference type="EMBL" id="AHE53420.1"/>
    </source>
</evidence>
<proteinExistence type="inferred from homology"/>
<reference evidence="4 5" key="1">
    <citation type="submission" date="2013-07" db="EMBL/GenBank/DDBJ databases">
        <title>Completed genome of Sphingomonas sanxanigenens NX02.</title>
        <authorList>
            <person name="Ma T."/>
            <person name="Huang H."/>
            <person name="Wu M."/>
            <person name="Li X."/>
            <person name="Li G."/>
        </authorList>
    </citation>
    <scope>NUCLEOTIDE SEQUENCE [LARGE SCALE GENOMIC DNA]</scope>
    <source>
        <strain evidence="4 5">NX02</strain>
    </source>
</reference>
<name>W0ACL6_9SPHN</name>
<dbReference type="AlphaFoldDB" id="W0ACL6"/>
<gene>
    <name evidence="4" type="ORF">NX02_08485</name>
</gene>
<dbReference type="FunFam" id="3.40.50.1820:FF:000089">
    <property type="entry name" value="Alpha/beta hydrolase"/>
    <property type="match status" value="1"/>
</dbReference>
<protein>
    <recommendedName>
        <fullName evidence="3">Alpha/beta hydrolase fold-3 domain-containing protein</fullName>
    </recommendedName>
</protein>
<keyword evidence="2" id="KW-0378">Hydrolase</keyword>
<dbReference type="PANTHER" id="PTHR48081">
    <property type="entry name" value="AB HYDROLASE SUPERFAMILY PROTEIN C4A8.06C"/>
    <property type="match status" value="1"/>
</dbReference>
<evidence type="ECO:0000256" key="1">
    <source>
        <dbReference type="ARBA" id="ARBA00010515"/>
    </source>
</evidence>
<dbReference type="Pfam" id="PF07859">
    <property type="entry name" value="Abhydrolase_3"/>
    <property type="match status" value="1"/>
</dbReference>
<keyword evidence="5" id="KW-1185">Reference proteome</keyword>
<dbReference type="Gene3D" id="3.40.50.1820">
    <property type="entry name" value="alpha/beta hydrolase"/>
    <property type="match status" value="1"/>
</dbReference>
<evidence type="ECO:0000313" key="5">
    <source>
        <dbReference type="Proteomes" id="UP000018851"/>
    </source>
</evidence>
<dbReference type="InterPro" id="IPR013094">
    <property type="entry name" value="AB_hydrolase_3"/>
</dbReference>
<dbReference type="KEGG" id="ssan:NX02_08485"/>
<dbReference type="PATRIC" id="fig|1123269.5.peg.1663"/>
<dbReference type="HOGENOM" id="CLU_012494_6_4_5"/>
<sequence length="299" mass="31815">MLDQLTAQKIDWSRIGAVEFRQMSAAMAQPADPADGVETRDLEADGVPVRLYRRTEAGDAPEPVLLFLHGGGYIACSIDSHERLCSRLARLAGCTIVSVEYRLAPEHVFPAAVDDAWTALNWLAREAVALGVDPARIAVGGDSAGGTLATVAAIRARDAGGPGLVHQLLIYPGADLVEQTESRRAFAEGYFLDADFSELCLNAYLPRREDRAHPWVSPSRTASLAGLPPATILTAECDPLRDEGRDYGLRLRAAGVAVDGRTYPGMFHGFVSMFGVLPEADAAVADAAAALAQAFGDRA</sequence>
<evidence type="ECO:0000259" key="3">
    <source>
        <dbReference type="Pfam" id="PF07859"/>
    </source>
</evidence>
<dbReference type="GO" id="GO:0016787">
    <property type="term" value="F:hydrolase activity"/>
    <property type="evidence" value="ECO:0007669"/>
    <property type="project" value="UniProtKB-KW"/>
</dbReference>
<dbReference type="PANTHER" id="PTHR48081:SF8">
    <property type="entry name" value="ALPHA_BETA HYDROLASE FOLD-3 DOMAIN-CONTAINING PROTEIN-RELATED"/>
    <property type="match status" value="1"/>
</dbReference>
<evidence type="ECO:0000256" key="2">
    <source>
        <dbReference type="ARBA" id="ARBA00022801"/>
    </source>
</evidence>
<dbReference type="PROSITE" id="PS01173">
    <property type="entry name" value="LIPASE_GDXG_HIS"/>
    <property type="match status" value="1"/>
</dbReference>
<dbReference type="eggNOG" id="COG0657">
    <property type="taxonomic scope" value="Bacteria"/>
</dbReference>
<organism evidence="4 5">
    <name type="scientific">Sphingomonas sanxanigenens DSM 19645 = NX02</name>
    <dbReference type="NCBI Taxonomy" id="1123269"/>
    <lineage>
        <taxon>Bacteria</taxon>
        <taxon>Pseudomonadati</taxon>
        <taxon>Pseudomonadota</taxon>
        <taxon>Alphaproteobacteria</taxon>
        <taxon>Sphingomonadales</taxon>
        <taxon>Sphingomonadaceae</taxon>
        <taxon>Sphingomonas</taxon>
    </lineage>
</organism>
<dbReference type="InterPro" id="IPR050300">
    <property type="entry name" value="GDXG_lipolytic_enzyme"/>
</dbReference>
<dbReference type="STRING" id="1123269.NX02_08485"/>
<dbReference type="InterPro" id="IPR002168">
    <property type="entry name" value="Lipase_GDXG_HIS_AS"/>
</dbReference>
<dbReference type="Proteomes" id="UP000018851">
    <property type="component" value="Chromosome"/>
</dbReference>
<dbReference type="EMBL" id="CP006644">
    <property type="protein sequence ID" value="AHE53420.1"/>
    <property type="molecule type" value="Genomic_DNA"/>
</dbReference>
<dbReference type="SUPFAM" id="SSF53474">
    <property type="entry name" value="alpha/beta-Hydrolases"/>
    <property type="match status" value="1"/>
</dbReference>